<sequence>MKTRASSLGGDASIELGLPKLSTSTPNCLPSTSTGPDIQLLKNATLFEHVSYLGCSKIDDPLNEKEMLEIIENFNREKAHDAISVIILIPNYLGGIVKLYEQSTKTEISTFLLSRIRCCVRGKNNSSECSCFAISFTQFREKEEIHQCHVFRCNLPEMSSKILMRFSNSFKNLEPNNENDNGQLLQTKKILSTTTTTGTPLIGNNLPAEKGIEENYQFEAFLEMKEEDKKGFTICPMEKNCLKLRRDREKRVVVVIRQVNGPRPLYVKKCFGLLLAPGKNVREADMHLLDIENDVSGENNRTYTIEGLWNPINPQFEVLNTETPKETRVCLTVAADVILEGINEPVRFNIECKARIYQQYERFFYVTRKAVNESYFLTIKVSFSFL</sequence>
<reference evidence="2" key="1">
    <citation type="submission" date="2022-11" db="UniProtKB">
        <authorList>
            <consortium name="WormBaseParasite"/>
        </authorList>
    </citation>
    <scope>IDENTIFICATION</scope>
</reference>
<evidence type="ECO:0000313" key="1">
    <source>
        <dbReference type="Proteomes" id="UP000887576"/>
    </source>
</evidence>
<accession>A0AC34Q875</accession>
<dbReference type="Proteomes" id="UP000887576">
    <property type="component" value="Unplaced"/>
</dbReference>
<proteinExistence type="predicted"/>
<dbReference type="WBParaSite" id="JU765_v2.g13994.t1">
    <property type="protein sequence ID" value="JU765_v2.g13994.t1"/>
    <property type="gene ID" value="JU765_v2.g13994"/>
</dbReference>
<protein>
    <submittedName>
        <fullName evidence="2">PID domain-containing protein</fullName>
    </submittedName>
</protein>
<name>A0AC34Q875_9BILA</name>
<organism evidence="1 2">
    <name type="scientific">Panagrolaimus sp. JU765</name>
    <dbReference type="NCBI Taxonomy" id="591449"/>
    <lineage>
        <taxon>Eukaryota</taxon>
        <taxon>Metazoa</taxon>
        <taxon>Ecdysozoa</taxon>
        <taxon>Nematoda</taxon>
        <taxon>Chromadorea</taxon>
        <taxon>Rhabditida</taxon>
        <taxon>Tylenchina</taxon>
        <taxon>Panagrolaimomorpha</taxon>
        <taxon>Panagrolaimoidea</taxon>
        <taxon>Panagrolaimidae</taxon>
        <taxon>Panagrolaimus</taxon>
    </lineage>
</organism>
<evidence type="ECO:0000313" key="2">
    <source>
        <dbReference type="WBParaSite" id="JU765_v2.g13994.t1"/>
    </source>
</evidence>